<gene>
    <name evidence="4" type="ORF">EZ216_18705</name>
</gene>
<dbReference type="PROSITE" id="PS50404">
    <property type="entry name" value="GST_NTER"/>
    <property type="match status" value="1"/>
</dbReference>
<dbReference type="InterPro" id="IPR040079">
    <property type="entry name" value="Glutathione_S-Trfase"/>
</dbReference>
<dbReference type="Pfam" id="PF00043">
    <property type="entry name" value="GST_C"/>
    <property type="match status" value="1"/>
</dbReference>
<evidence type="ECO:0000256" key="1">
    <source>
        <dbReference type="RuleBase" id="RU003494"/>
    </source>
</evidence>
<dbReference type="PROSITE" id="PS50405">
    <property type="entry name" value="GST_CTER"/>
    <property type="match status" value="1"/>
</dbReference>
<reference evidence="4 5" key="1">
    <citation type="submission" date="2019-03" db="EMBL/GenBank/DDBJ databases">
        <title>Ramlibacter sp. 18x22-1, whole genome shotgun sequence.</title>
        <authorList>
            <person name="Zhang X."/>
            <person name="Feng G."/>
            <person name="Zhu H."/>
        </authorList>
    </citation>
    <scope>NUCLEOTIDE SEQUENCE [LARGE SCALE GENOMIC DNA]</scope>
    <source>
        <strain evidence="4 5">18x22-1</strain>
    </source>
</reference>
<protein>
    <submittedName>
        <fullName evidence="4">Glutathione S-transferase</fullName>
    </submittedName>
</protein>
<dbReference type="PANTHER" id="PTHR44051">
    <property type="entry name" value="GLUTATHIONE S-TRANSFERASE-RELATED"/>
    <property type="match status" value="1"/>
</dbReference>
<dbReference type="Gene3D" id="3.40.30.10">
    <property type="entry name" value="Glutaredoxin"/>
    <property type="match status" value="1"/>
</dbReference>
<comment type="caution">
    <text evidence="4">The sequence shown here is derived from an EMBL/GenBank/DDBJ whole genome shotgun (WGS) entry which is preliminary data.</text>
</comment>
<dbReference type="SFLD" id="SFLDS00019">
    <property type="entry name" value="Glutathione_Transferase_(cytos"/>
    <property type="match status" value="1"/>
</dbReference>
<feature type="domain" description="GST C-terminal" evidence="3">
    <location>
        <begin position="85"/>
        <end position="213"/>
    </location>
</feature>
<dbReference type="SUPFAM" id="SSF47616">
    <property type="entry name" value="GST C-terminal domain-like"/>
    <property type="match status" value="1"/>
</dbReference>
<accession>A0A4Z0BCW7</accession>
<dbReference type="OrthoDB" id="9797500at2"/>
<dbReference type="EMBL" id="SMLK01000008">
    <property type="protein sequence ID" value="TFY97116.1"/>
    <property type="molecule type" value="Genomic_DNA"/>
</dbReference>
<keyword evidence="5" id="KW-1185">Reference proteome</keyword>
<dbReference type="SFLD" id="SFLDG00358">
    <property type="entry name" value="Main_(cytGST)"/>
    <property type="match status" value="1"/>
</dbReference>
<proteinExistence type="inferred from homology"/>
<evidence type="ECO:0000259" key="2">
    <source>
        <dbReference type="PROSITE" id="PS50404"/>
    </source>
</evidence>
<keyword evidence="4" id="KW-0808">Transferase</keyword>
<dbReference type="Proteomes" id="UP000297839">
    <property type="component" value="Unassembled WGS sequence"/>
</dbReference>
<dbReference type="RefSeq" id="WP_135251314.1">
    <property type="nucleotide sequence ID" value="NZ_SMLK01000008.1"/>
</dbReference>
<dbReference type="InterPro" id="IPR004045">
    <property type="entry name" value="Glutathione_S-Trfase_N"/>
</dbReference>
<dbReference type="InterPro" id="IPR036282">
    <property type="entry name" value="Glutathione-S-Trfase_C_sf"/>
</dbReference>
<dbReference type="InterPro" id="IPR036249">
    <property type="entry name" value="Thioredoxin-like_sf"/>
</dbReference>
<evidence type="ECO:0000313" key="5">
    <source>
        <dbReference type="Proteomes" id="UP000297839"/>
    </source>
</evidence>
<dbReference type="Gene3D" id="1.20.1050.10">
    <property type="match status" value="1"/>
</dbReference>
<dbReference type="PANTHER" id="PTHR44051:SF2">
    <property type="entry name" value="HYPOTHETICAL GLUTATHIONE S-TRANSFERASE LIKE PROTEIN"/>
    <property type="match status" value="1"/>
</dbReference>
<comment type="similarity">
    <text evidence="1">Belongs to the GST superfamily.</text>
</comment>
<dbReference type="InterPro" id="IPR004046">
    <property type="entry name" value="GST_C"/>
</dbReference>
<dbReference type="SUPFAM" id="SSF52833">
    <property type="entry name" value="Thioredoxin-like"/>
    <property type="match status" value="1"/>
</dbReference>
<name>A0A4Z0BCW7_9BURK</name>
<evidence type="ECO:0000259" key="3">
    <source>
        <dbReference type="PROSITE" id="PS50405"/>
    </source>
</evidence>
<dbReference type="CDD" id="cd03056">
    <property type="entry name" value="GST_N_4"/>
    <property type="match status" value="1"/>
</dbReference>
<dbReference type="AlphaFoldDB" id="A0A4Z0BCW7"/>
<evidence type="ECO:0000313" key="4">
    <source>
        <dbReference type="EMBL" id="TFY97116.1"/>
    </source>
</evidence>
<sequence>MYRLHGFCQSGNTFKVAFALRAMGQPFETVFVDFMNGATRSPDWRASTNEMGEAPVLEAEGKLMTQSGVILTFLADRHGKFGGRTAEEKHEILRWILFDNHKFTSYFASYRFSKAFGPAPPDPAVMNWLKGRVDGAYAVVDKHLAGREWMVGDAPTIADFSLSGYVFYPVEESGYDVEGRFPNIVAWRARLKQLPGWGDPYEVLPGEKLAPKW</sequence>
<organism evidence="4 5">
    <name type="scientific">Ramlibacter humi</name>
    <dbReference type="NCBI Taxonomy" id="2530451"/>
    <lineage>
        <taxon>Bacteria</taxon>
        <taxon>Pseudomonadati</taxon>
        <taxon>Pseudomonadota</taxon>
        <taxon>Betaproteobacteria</taxon>
        <taxon>Burkholderiales</taxon>
        <taxon>Comamonadaceae</taxon>
        <taxon>Ramlibacter</taxon>
    </lineage>
</organism>
<dbReference type="GO" id="GO:0016740">
    <property type="term" value="F:transferase activity"/>
    <property type="evidence" value="ECO:0007669"/>
    <property type="project" value="UniProtKB-KW"/>
</dbReference>
<feature type="domain" description="GST N-terminal" evidence="2">
    <location>
        <begin position="1"/>
        <end position="82"/>
    </location>
</feature>
<dbReference type="InterPro" id="IPR010987">
    <property type="entry name" value="Glutathione-S-Trfase_C-like"/>
</dbReference>
<dbReference type="Pfam" id="PF02798">
    <property type="entry name" value="GST_N"/>
    <property type="match status" value="1"/>
</dbReference>